<dbReference type="Proteomes" id="UP000677228">
    <property type="component" value="Unassembled WGS sequence"/>
</dbReference>
<dbReference type="Proteomes" id="UP000682733">
    <property type="component" value="Unassembled WGS sequence"/>
</dbReference>
<evidence type="ECO:0000313" key="4">
    <source>
        <dbReference type="Proteomes" id="UP000682733"/>
    </source>
</evidence>
<dbReference type="EMBL" id="CAJOBA010006017">
    <property type="protein sequence ID" value="CAF3760943.1"/>
    <property type="molecule type" value="Genomic_DNA"/>
</dbReference>
<evidence type="ECO:0000259" key="1">
    <source>
        <dbReference type="Pfam" id="PF13843"/>
    </source>
</evidence>
<evidence type="ECO:0000313" key="2">
    <source>
        <dbReference type="EMBL" id="CAF0990853.1"/>
    </source>
</evidence>
<comment type="caution">
    <text evidence="3">The sequence shown here is derived from an EMBL/GenBank/DDBJ whole genome shotgun (WGS) entry which is preliminary data.</text>
</comment>
<gene>
    <name evidence="2" type="ORF">OVA965_LOCUS14066</name>
    <name evidence="3" type="ORF">TMI583_LOCUS14069</name>
</gene>
<reference evidence="3" key="1">
    <citation type="submission" date="2021-02" db="EMBL/GenBank/DDBJ databases">
        <authorList>
            <person name="Nowell W R."/>
        </authorList>
    </citation>
    <scope>NUCLEOTIDE SEQUENCE</scope>
</reference>
<name>A0A8S2IV74_9BILA</name>
<dbReference type="PANTHER" id="PTHR47272">
    <property type="entry name" value="DDE_TNP_1_7 DOMAIN-CONTAINING PROTEIN"/>
    <property type="match status" value="1"/>
</dbReference>
<dbReference type="InterPro" id="IPR029526">
    <property type="entry name" value="PGBD"/>
</dbReference>
<protein>
    <recommendedName>
        <fullName evidence="1">PiggyBac transposable element-derived protein domain-containing protein</fullName>
    </recommendedName>
</protein>
<accession>A0A8S2IV74</accession>
<organism evidence="3 4">
    <name type="scientific">Didymodactylos carnosus</name>
    <dbReference type="NCBI Taxonomy" id="1234261"/>
    <lineage>
        <taxon>Eukaryota</taxon>
        <taxon>Metazoa</taxon>
        <taxon>Spiralia</taxon>
        <taxon>Gnathifera</taxon>
        <taxon>Rotifera</taxon>
        <taxon>Eurotatoria</taxon>
        <taxon>Bdelloidea</taxon>
        <taxon>Philodinida</taxon>
        <taxon>Philodinidae</taxon>
        <taxon>Didymodactylos</taxon>
    </lineage>
</organism>
<proteinExistence type="predicted"/>
<dbReference type="Pfam" id="PF13843">
    <property type="entry name" value="DDE_Tnp_1_7"/>
    <property type="match status" value="1"/>
</dbReference>
<dbReference type="EMBL" id="CAJNOK010006010">
    <property type="protein sequence ID" value="CAF0990853.1"/>
    <property type="molecule type" value="Genomic_DNA"/>
</dbReference>
<feature type="domain" description="PiggyBac transposable element-derived protein" evidence="1">
    <location>
        <begin position="15"/>
        <end position="221"/>
    </location>
</feature>
<sequence length="240" mass="27606">MGSVDFENSNKKKTYLLMNKWLAIKEQVPLSQYTPNKTTKRGFKFWVRCGISGFVYKLVLYCGGAKSISHPAVLPKASSSISTRSTTKATTNNNQIKKRCDDTKLYGLSGMVVLDLMDRVKKGTHVFVNNYFASVPLIQKMTQLQYGITCTLRSNRVKNCPIESDKYFKIQPRGYYDYQVTADRQCVIVAWKDAKRVLLGSNFVSIDPMVSLLRWDKKTKKKFLLWHQKLLMFTIGIWEV</sequence>
<dbReference type="AlphaFoldDB" id="A0A8S2IV74"/>
<evidence type="ECO:0000313" key="3">
    <source>
        <dbReference type="EMBL" id="CAF3760943.1"/>
    </source>
</evidence>